<dbReference type="SMART" id="SM00692">
    <property type="entry name" value="DM3"/>
    <property type="match status" value="1"/>
</dbReference>
<keyword evidence="6" id="KW-0175">Coiled coil</keyword>
<dbReference type="KEGG" id="xla:108715911"/>
<dbReference type="RefSeq" id="XP_018116951.1">
    <property type="nucleotide sequence ID" value="XM_018261462.2"/>
</dbReference>
<evidence type="ECO:0000256" key="1">
    <source>
        <dbReference type="ARBA" id="ARBA00022723"/>
    </source>
</evidence>
<evidence type="ECO:0000313" key="12">
    <source>
        <dbReference type="RefSeq" id="XP_018116950.1"/>
    </source>
</evidence>
<dbReference type="SMART" id="SM00980">
    <property type="entry name" value="THAP"/>
    <property type="match status" value="1"/>
</dbReference>
<reference evidence="10 11" key="1">
    <citation type="submission" date="2022-04" db="UniProtKB">
        <authorList>
            <consortium name="RefSeq"/>
        </authorList>
    </citation>
    <scope>IDENTIFICATION</scope>
    <source>
        <strain evidence="10 11">J_2021</strain>
        <tissue evidence="10 11">Erythrocytes</tissue>
    </source>
</reference>
<keyword evidence="7" id="KW-0812">Transmembrane</keyword>
<accession>A0A8J0V7G9</accession>
<evidence type="ECO:0000256" key="5">
    <source>
        <dbReference type="PROSITE-ProRule" id="PRU00309"/>
    </source>
</evidence>
<dbReference type="GO" id="GO:0008270">
    <property type="term" value="F:zinc ion binding"/>
    <property type="evidence" value="ECO:0007669"/>
    <property type="project" value="UniProtKB-KW"/>
</dbReference>
<dbReference type="PROSITE" id="PS50950">
    <property type="entry name" value="ZF_THAP"/>
    <property type="match status" value="1"/>
</dbReference>
<dbReference type="InterPro" id="IPR006612">
    <property type="entry name" value="THAP_Znf"/>
</dbReference>
<name>A0A8J0V7G9_XENLA</name>
<evidence type="ECO:0000313" key="13">
    <source>
        <dbReference type="RefSeq" id="XP_018116951.1"/>
    </source>
</evidence>
<keyword evidence="7" id="KW-1133">Transmembrane helix</keyword>
<gene>
    <name evidence="10 11 12 13 14 15" type="primary">ccdc51.S</name>
</gene>
<proteinExistence type="predicted"/>
<keyword evidence="1" id="KW-0479">Metal-binding</keyword>
<feature type="transmembrane region" description="Helical" evidence="7">
    <location>
        <begin position="1075"/>
        <end position="1096"/>
    </location>
</feature>
<sequence>MPNCIVKGCRHKSGQKIQYPDVVLHPFPNNIIMIKDWLLQTGQDFGDIDVLADKILKGKKTANFRMCSCHFTRDSYMARGSKTTLKPNAVPTIFPVISPTPVHSQISLPTAKRLRVEDEVPSTSATVVRRVSKLVTVHTQTDDRVFQRDASVNTYNWPIYVNVATQTDPPLETEVLDTETRSGSQEVKRWGAEKDHLYQKTSIKKVIKKSSKSNKVRPTVQERACDTFESFENLKDPLNPSFGDSPGASYHEPSTNSVQRNFVQQKKFIVFEDSLDGLLTLVRCQHSQLPPCQAPVSHIEKKVDGSLLTVHLTCLNGHKSLAWNTQPVFGNVSIGNVLMASTILLSSFSLEKVLEVFHIFGIPAISPKAYHEYQKAYLFPAVDYQWRLEEGKIKKELAEKSVVLATGRQVVNLGHSDKYCMSSVIDVMSKKIVSFKIKPFGPESTLVETERHTLQACLDQLIDEELDIKIIATDQRVGIRKLMEIKYPRIEHQLDVWQLCKCLSQKLEEASMKRKCSNIASWIGAITKHLWWSAQTCQQNVDLLIEKWKSVLFHVANVHSFESLKYYKQCQHGSISDAEQMNTNWIHWNHPAHAALAEIINDPVLLEDIKKTEKFCHTRDLEAFHSNIEKFQSEHLSLSTDELYVRTALAALSYNWNMTGEQTSIIRPGTSVSNIDENLKTNKLKDTTTMRPICTVHILNGSLRVRPHSRIVQHFGLNQLRIRTYCSSTNKQPDSKPQAHDPVVSPLERWQAAGRTVVRNTMQGVSTTAKNWWERYEEFVGLVEVREAQGHVTEAERDFMVARGIVREARENVEAQQIKLKEIRDRLDRVSREDIQYLELATLEHKLLQEEKRLRALHVHAEESEREKFSLFSASVRASHEKERTRAERTKNWSVIGSVLGAIIGVMGSTYINRVRLLELKSLLLEAQKGPVSLQEAIQEHASVHKSQQRDLGELIATLRNTVPSASQEPQAKPGPTIGLDPVLNAVKEHMAYSQETGKHLASLQQRFGSLENSINRISTDLQNVKSRAYVQPAERILSSSVRENNGQGENLQSVMLELAEAEHRLGSHINRSSLYSTAVTCTMVALTLPVLYVLLKGN</sequence>
<organism evidence="12">
    <name type="scientific">Xenopus laevis</name>
    <name type="common">African clawed frog</name>
    <dbReference type="NCBI Taxonomy" id="8355"/>
    <lineage>
        <taxon>Eukaryota</taxon>
        <taxon>Metazoa</taxon>
        <taxon>Chordata</taxon>
        <taxon>Craniata</taxon>
        <taxon>Vertebrata</taxon>
        <taxon>Euteleostomi</taxon>
        <taxon>Amphibia</taxon>
        <taxon>Batrachia</taxon>
        <taxon>Anura</taxon>
        <taxon>Pipoidea</taxon>
        <taxon>Pipidae</taxon>
        <taxon>Xenopodinae</taxon>
        <taxon>Xenopus</taxon>
        <taxon>Xenopus</taxon>
    </lineage>
</organism>
<evidence type="ECO:0000313" key="11">
    <source>
        <dbReference type="RefSeq" id="XP_018116949.1"/>
    </source>
</evidence>
<dbReference type="InterPro" id="IPR037660">
    <property type="entry name" value="CCDC51"/>
</dbReference>
<evidence type="ECO:0000259" key="8">
    <source>
        <dbReference type="PROSITE" id="PS50950"/>
    </source>
</evidence>
<dbReference type="RefSeq" id="XP_018116949.1">
    <property type="nucleotide sequence ID" value="XM_018261460.2"/>
</dbReference>
<evidence type="ECO:0000256" key="2">
    <source>
        <dbReference type="ARBA" id="ARBA00022771"/>
    </source>
</evidence>
<dbReference type="PANTHER" id="PTHR28624:SF1">
    <property type="entry name" value="MITOCHONDRIAL POTASSIUM CHANNEL"/>
    <property type="match status" value="1"/>
</dbReference>
<keyword evidence="2 5" id="KW-0863">Zinc-finger</keyword>
<dbReference type="AGR" id="Xenbase:XB-GENE-6486104"/>
<dbReference type="Xenbase" id="XB-GENE-6486104">
    <property type="gene designation" value="ccdc51.S"/>
</dbReference>
<dbReference type="GO" id="GO:0003677">
    <property type="term" value="F:DNA binding"/>
    <property type="evidence" value="ECO:0007669"/>
    <property type="project" value="UniProtKB-UniRule"/>
</dbReference>
<dbReference type="Pfam" id="PF05485">
    <property type="entry name" value="THAP"/>
    <property type="match status" value="1"/>
</dbReference>
<keyword evidence="3" id="KW-0862">Zinc</keyword>
<keyword evidence="9" id="KW-1185">Reference proteome</keyword>
<dbReference type="RefSeq" id="XP_018116947.1">
    <property type="nucleotide sequence ID" value="XM_018261458.2"/>
</dbReference>
<dbReference type="RefSeq" id="XP_018116952.1">
    <property type="nucleotide sequence ID" value="XM_018261463.2"/>
</dbReference>
<keyword evidence="4 5" id="KW-0238">DNA-binding</keyword>
<dbReference type="OrthoDB" id="6243211at2759"/>
<evidence type="ECO:0000313" key="14">
    <source>
        <dbReference type="RefSeq" id="XP_018116952.1"/>
    </source>
</evidence>
<evidence type="ECO:0000313" key="15">
    <source>
        <dbReference type="Xenbase" id="XB-GENE-6486104"/>
    </source>
</evidence>
<feature type="coiled-coil region" evidence="6">
    <location>
        <begin position="806"/>
        <end position="867"/>
    </location>
</feature>
<dbReference type="AlphaFoldDB" id="A0A8J0V7G9"/>
<evidence type="ECO:0000256" key="7">
    <source>
        <dbReference type="SAM" id="Phobius"/>
    </source>
</evidence>
<dbReference type="SUPFAM" id="SSF57716">
    <property type="entry name" value="Glucocorticoid receptor-like (DNA-binding domain)"/>
    <property type="match status" value="1"/>
</dbReference>
<dbReference type="GeneID" id="108715911"/>
<protein>
    <submittedName>
        <fullName evidence="10 11">Uncharacterized protein ccdc51.S isoform X1</fullName>
    </submittedName>
</protein>
<dbReference type="CTD" id="108715911"/>
<evidence type="ECO:0000313" key="10">
    <source>
        <dbReference type="RefSeq" id="XP_018116947.1"/>
    </source>
</evidence>
<feature type="domain" description="THAP-type" evidence="8">
    <location>
        <begin position="1"/>
        <end position="94"/>
    </location>
</feature>
<keyword evidence="7" id="KW-0472">Membrane</keyword>
<dbReference type="RefSeq" id="XP_018116950.1">
    <property type="nucleotide sequence ID" value="XM_018261461.2"/>
</dbReference>
<evidence type="ECO:0000313" key="9">
    <source>
        <dbReference type="Proteomes" id="UP000186698"/>
    </source>
</evidence>
<evidence type="ECO:0000256" key="6">
    <source>
        <dbReference type="SAM" id="Coils"/>
    </source>
</evidence>
<dbReference type="PANTHER" id="PTHR28624">
    <property type="entry name" value="COILED-COIL DOMAIN-CONTAINING PROTEIN 51"/>
    <property type="match status" value="1"/>
</dbReference>
<dbReference type="Proteomes" id="UP000186698">
    <property type="component" value="Chromosome 4S"/>
</dbReference>
<evidence type="ECO:0000256" key="3">
    <source>
        <dbReference type="ARBA" id="ARBA00022833"/>
    </source>
</evidence>
<evidence type="ECO:0000256" key="4">
    <source>
        <dbReference type="ARBA" id="ARBA00023125"/>
    </source>
</evidence>